<dbReference type="PATRIC" id="fig|512565.3.peg.3101"/>
<protein>
    <submittedName>
        <fullName evidence="7">Putative sulfate transporter</fullName>
    </submittedName>
</protein>
<sequence>MKKTFRKDTVAGVVLGVESVPDGLASGLLAGVNPLAGLYAYLFGTLGGAVFTSSAFMAVQGTGAMGIIVADVPSVHAAADPARALFTLSMLTGLIMVVAGLLRLGFVLRFVPNTVMVAFLSAVGVNIVLGQLSNFTGYEADGANRVLRALDTLLHPTLLDAQSVATGAVTIALILLLERTRVGAFGLVVAVVVTSVAVPLLGWTGVRVVEDLSAVPNALPMPVAPDPRAVPGLLVPALALAFVGLLQGAAISAGFPNPDGRYPDASRDFVGQGAANVTSGVFQGMPVGGSVSGTSLNRAAGARSRLSLFIAAAVMAVVVMAFADVVGRIVMPALAGLLMLIGLRTIKPAALAAVWRTGGVQKTVLVSTFVLTMLIPLQYAVLAGVGLSVVLHVIRQSHQVTIRRWQLDDGGRVVESDPPAALAGDEVVVLQPYGSLMFAAARVLEEQLPAPARNCVVIIRLRGREQLDTTFLGVVRRYAEALRACDSRLMLVSANERVRKQLRVDGLTELVEVYRGDERVGASVRRAYADATAWIRERRDT</sequence>
<proteinExistence type="predicted"/>
<dbReference type="InterPro" id="IPR036513">
    <property type="entry name" value="STAS_dom_sf"/>
</dbReference>
<feature type="domain" description="STAS" evidence="6">
    <location>
        <begin position="417"/>
        <end position="531"/>
    </location>
</feature>
<keyword evidence="3 5" id="KW-1133">Transmembrane helix</keyword>
<gene>
    <name evidence="7" type="ordered locus">AMIS_31020</name>
</gene>
<feature type="transmembrane region" description="Helical" evidence="5">
    <location>
        <begin position="306"/>
        <end position="323"/>
    </location>
</feature>
<dbReference type="Proteomes" id="UP000007882">
    <property type="component" value="Chromosome"/>
</dbReference>
<keyword evidence="4 5" id="KW-0472">Membrane</keyword>
<dbReference type="STRING" id="512565.AMIS_31020"/>
<name>I0H5N5_ACTM4</name>
<evidence type="ECO:0000256" key="1">
    <source>
        <dbReference type="ARBA" id="ARBA00004141"/>
    </source>
</evidence>
<dbReference type="GO" id="GO:0016020">
    <property type="term" value="C:membrane"/>
    <property type="evidence" value="ECO:0007669"/>
    <property type="project" value="UniProtKB-SubCell"/>
</dbReference>
<evidence type="ECO:0000256" key="2">
    <source>
        <dbReference type="ARBA" id="ARBA00022692"/>
    </source>
</evidence>
<evidence type="ECO:0000256" key="4">
    <source>
        <dbReference type="ARBA" id="ARBA00023136"/>
    </source>
</evidence>
<feature type="transmembrane region" description="Helical" evidence="5">
    <location>
        <begin position="229"/>
        <end position="251"/>
    </location>
</feature>
<reference evidence="7 8" key="1">
    <citation type="submission" date="2012-02" db="EMBL/GenBank/DDBJ databases">
        <title>Complete genome sequence of Actinoplanes missouriensis 431 (= NBRC 102363).</title>
        <authorList>
            <person name="Ohnishi Y."/>
            <person name="Ishikawa J."/>
            <person name="Sekine M."/>
            <person name="Hosoyama A."/>
            <person name="Harada T."/>
            <person name="Narita H."/>
            <person name="Hata T."/>
            <person name="Konno Y."/>
            <person name="Tutikane K."/>
            <person name="Fujita N."/>
            <person name="Horinouchi S."/>
            <person name="Hayakawa M."/>
        </authorList>
    </citation>
    <scope>NUCLEOTIDE SEQUENCE [LARGE SCALE GENOMIC DNA]</scope>
    <source>
        <strain evidence="8">ATCC 14538 / DSM 43046 / CBS 188.64 / JCM 3121 / NBRC 102363 / NCIMB 12654 / NRRL B-3342 / UNCC 431</strain>
    </source>
</reference>
<evidence type="ECO:0000313" key="8">
    <source>
        <dbReference type="Proteomes" id="UP000007882"/>
    </source>
</evidence>
<feature type="transmembrane region" description="Helical" evidence="5">
    <location>
        <begin position="153"/>
        <end position="177"/>
    </location>
</feature>
<feature type="transmembrane region" description="Helical" evidence="5">
    <location>
        <begin position="49"/>
        <end position="70"/>
    </location>
</feature>
<organism evidence="7 8">
    <name type="scientific">Actinoplanes missouriensis (strain ATCC 14538 / DSM 43046 / CBS 188.64 / JCM 3121 / NBRC 102363 / NCIMB 12654 / NRRL B-3342 / UNCC 431)</name>
    <dbReference type="NCBI Taxonomy" id="512565"/>
    <lineage>
        <taxon>Bacteria</taxon>
        <taxon>Bacillati</taxon>
        <taxon>Actinomycetota</taxon>
        <taxon>Actinomycetes</taxon>
        <taxon>Micromonosporales</taxon>
        <taxon>Micromonosporaceae</taxon>
        <taxon>Actinoplanes</taxon>
    </lineage>
</organism>
<keyword evidence="8" id="KW-1185">Reference proteome</keyword>
<feature type="transmembrane region" description="Helical" evidence="5">
    <location>
        <begin position="82"/>
        <end position="102"/>
    </location>
</feature>
<dbReference type="InterPro" id="IPR001902">
    <property type="entry name" value="SLC26A/SulP_fam"/>
</dbReference>
<dbReference type="AlphaFoldDB" id="I0H5N5"/>
<evidence type="ECO:0000259" key="6">
    <source>
        <dbReference type="PROSITE" id="PS50801"/>
    </source>
</evidence>
<dbReference type="HOGENOM" id="CLU_003182_13_1_11"/>
<dbReference type="InterPro" id="IPR002645">
    <property type="entry name" value="STAS_dom"/>
</dbReference>
<dbReference type="EMBL" id="AP012319">
    <property type="protein sequence ID" value="BAL88322.1"/>
    <property type="molecule type" value="Genomic_DNA"/>
</dbReference>
<dbReference type="Gene3D" id="3.30.750.24">
    <property type="entry name" value="STAS domain"/>
    <property type="match status" value="1"/>
</dbReference>
<feature type="transmembrane region" description="Helical" evidence="5">
    <location>
        <begin position="366"/>
        <end position="394"/>
    </location>
</feature>
<evidence type="ECO:0000313" key="7">
    <source>
        <dbReference type="EMBL" id="BAL88322.1"/>
    </source>
</evidence>
<dbReference type="RefSeq" id="WP_014443217.1">
    <property type="nucleotide sequence ID" value="NC_017093.1"/>
</dbReference>
<evidence type="ECO:0000256" key="3">
    <source>
        <dbReference type="ARBA" id="ARBA00022989"/>
    </source>
</evidence>
<dbReference type="Pfam" id="PF01740">
    <property type="entry name" value="STAS"/>
    <property type="match status" value="1"/>
</dbReference>
<dbReference type="eggNOG" id="COG0659">
    <property type="taxonomic scope" value="Bacteria"/>
</dbReference>
<dbReference type="InterPro" id="IPR011547">
    <property type="entry name" value="SLC26A/SulP_dom"/>
</dbReference>
<dbReference type="KEGG" id="ams:AMIS_31020"/>
<dbReference type="Pfam" id="PF00916">
    <property type="entry name" value="Sulfate_transp"/>
    <property type="match status" value="1"/>
</dbReference>
<dbReference type="PROSITE" id="PS50801">
    <property type="entry name" value="STAS"/>
    <property type="match status" value="1"/>
</dbReference>
<accession>I0H5N5</accession>
<feature type="transmembrane region" description="Helical" evidence="5">
    <location>
        <begin position="114"/>
        <end position="133"/>
    </location>
</feature>
<comment type="subcellular location">
    <subcellularLocation>
        <location evidence="1">Membrane</location>
        <topology evidence="1">Multi-pass membrane protein</topology>
    </subcellularLocation>
</comment>
<feature type="transmembrane region" description="Helical" evidence="5">
    <location>
        <begin position="184"/>
        <end position="209"/>
    </location>
</feature>
<dbReference type="GO" id="GO:0055085">
    <property type="term" value="P:transmembrane transport"/>
    <property type="evidence" value="ECO:0007669"/>
    <property type="project" value="InterPro"/>
</dbReference>
<evidence type="ECO:0000256" key="5">
    <source>
        <dbReference type="SAM" id="Phobius"/>
    </source>
</evidence>
<dbReference type="SUPFAM" id="SSF52091">
    <property type="entry name" value="SpoIIaa-like"/>
    <property type="match status" value="1"/>
</dbReference>
<keyword evidence="2 5" id="KW-0812">Transmembrane</keyword>
<dbReference type="PANTHER" id="PTHR11814">
    <property type="entry name" value="SULFATE TRANSPORTER"/>
    <property type="match status" value="1"/>
</dbReference>